<dbReference type="AlphaFoldDB" id="A0AA35KFP1"/>
<accession>A0AA35KFP1</accession>
<dbReference type="EMBL" id="OX395131">
    <property type="protein sequence ID" value="CAI5776428.1"/>
    <property type="molecule type" value="Genomic_DNA"/>
</dbReference>
<organism evidence="1 2">
    <name type="scientific">Podarcis lilfordi</name>
    <name type="common">Lilford's wall lizard</name>
    <dbReference type="NCBI Taxonomy" id="74358"/>
    <lineage>
        <taxon>Eukaryota</taxon>
        <taxon>Metazoa</taxon>
        <taxon>Chordata</taxon>
        <taxon>Craniata</taxon>
        <taxon>Vertebrata</taxon>
        <taxon>Euteleostomi</taxon>
        <taxon>Lepidosauria</taxon>
        <taxon>Squamata</taxon>
        <taxon>Bifurcata</taxon>
        <taxon>Unidentata</taxon>
        <taxon>Episquamata</taxon>
        <taxon>Laterata</taxon>
        <taxon>Lacertibaenia</taxon>
        <taxon>Lacertidae</taxon>
        <taxon>Podarcis</taxon>
    </lineage>
</organism>
<evidence type="ECO:0000313" key="1">
    <source>
        <dbReference type="EMBL" id="CAI5776428.1"/>
    </source>
</evidence>
<keyword evidence="2" id="KW-1185">Reference proteome</keyword>
<gene>
    <name evidence="1" type="ORF">PODLI_1B033030</name>
</gene>
<proteinExistence type="predicted"/>
<name>A0AA35KFP1_9SAUR</name>
<sequence>MVETSLPKENQKRGKLFSGMQRVLCLHVYTEKLLDGMPDELVTPPCTQSVCSALQVQKMPSYSTALARSHPCALGKHCVYQAM</sequence>
<reference evidence="1" key="1">
    <citation type="submission" date="2022-12" db="EMBL/GenBank/DDBJ databases">
        <authorList>
            <person name="Alioto T."/>
            <person name="Alioto T."/>
            <person name="Gomez Garrido J."/>
        </authorList>
    </citation>
    <scope>NUCLEOTIDE SEQUENCE</scope>
</reference>
<dbReference type="Proteomes" id="UP001178461">
    <property type="component" value="Chromosome 6"/>
</dbReference>
<evidence type="ECO:0000313" key="2">
    <source>
        <dbReference type="Proteomes" id="UP001178461"/>
    </source>
</evidence>
<protein>
    <submittedName>
        <fullName evidence="1">Uncharacterized protein</fullName>
    </submittedName>
</protein>